<reference evidence="7" key="1">
    <citation type="journal article" date="2021" name="IMA Fungus">
        <title>Genomic characterization of three marine fungi, including Emericellopsis atlantica sp. nov. with signatures of a generalist lifestyle and marine biomass degradation.</title>
        <authorList>
            <person name="Hagestad O.C."/>
            <person name="Hou L."/>
            <person name="Andersen J.H."/>
            <person name="Hansen E.H."/>
            <person name="Altermark B."/>
            <person name="Li C."/>
            <person name="Kuhnert E."/>
            <person name="Cox R.J."/>
            <person name="Crous P.W."/>
            <person name="Spatafora J.W."/>
            <person name="Lail K."/>
            <person name="Amirebrahimi M."/>
            <person name="Lipzen A."/>
            <person name="Pangilinan J."/>
            <person name="Andreopoulos W."/>
            <person name="Hayes R.D."/>
            <person name="Ng V."/>
            <person name="Grigoriev I.V."/>
            <person name="Jackson S.A."/>
            <person name="Sutton T.D.S."/>
            <person name="Dobson A.D.W."/>
            <person name="Rama T."/>
        </authorList>
    </citation>
    <scope>NUCLEOTIDE SEQUENCE</scope>
    <source>
        <strain evidence="7">TRa3180A</strain>
    </source>
</reference>
<dbReference type="EMBL" id="MU254422">
    <property type="protein sequence ID" value="KAG9240517.1"/>
    <property type="molecule type" value="Genomic_DNA"/>
</dbReference>
<accession>A0A9P7YVM2</accession>
<dbReference type="InterPro" id="IPR017941">
    <property type="entry name" value="Rieske_2Fe-2S"/>
</dbReference>
<feature type="domain" description="Rieske" evidence="6">
    <location>
        <begin position="28"/>
        <end position="124"/>
    </location>
</feature>
<dbReference type="GO" id="GO:0046872">
    <property type="term" value="F:metal ion binding"/>
    <property type="evidence" value="ECO:0007669"/>
    <property type="project" value="UniProtKB-KW"/>
</dbReference>
<dbReference type="PANTHER" id="PTHR43756:SF6">
    <property type="entry name" value="CLUSTER-BINDING PROTEIN, PUTATIVE (AFU_ORTHOLOGUE AFUA_6G03920)-RELATED"/>
    <property type="match status" value="1"/>
</dbReference>
<gene>
    <name evidence="7" type="ORF">BJ878DRAFT_560711</name>
</gene>
<feature type="non-terminal residue" evidence="7">
    <location>
        <position position="1"/>
    </location>
</feature>
<keyword evidence="3" id="KW-0560">Oxidoreductase</keyword>
<dbReference type="Pfam" id="PF00355">
    <property type="entry name" value="Rieske"/>
    <property type="match status" value="1"/>
</dbReference>
<evidence type="ECO:0000259" key="6">
    <source>
        <dbReference type="PROSITE" id="PS51296"/>
    </source>
</evidence>
<sequence length="353" mass="40544">PSYARSWWIDKKLFQLERRAIFSKQWLYATHASRFSKPGDYRTFDIAGFSIIVILGKDKVLRAFHNVCRHRAYAVTKKECGSSIVLGCRYHGWSYDTKGKLTKAPEFDKVPEFDKQSNGLWEVATSVLDGMVFINLQAGSVVDFDFTTSTRRLIRDLKARTFRTEWKIEVKSNWKLVVELLQDKPIVEAELRWYQSVLAWLTPHDETEIISEGAFIKRLSSKLIMTIRVLPQTGSNSVVECVVYEAHSWRKSYHETAIEGYERAMRSEIQRIESKQVELLKGNYISTNQDLFSDMIQKHLAAERSLGKEIHPAAQKGALTNEGQDDDEMCKEIDLEHSSISACTSSAMGDLDW</sequence>
<dbReference type="Gene3D" id="2.102.10.10">
    <property type="entry name" value="Rieske [2Fe-2S] iron-sulphur domain"/>
    <property type="match status" value="1"/>
</dbReference>
<dbReference type="PROSITE" id="PS51296">
    <property type="entry name" value="RIESKE"/>
    <property type="match status" value="1"/>
</dbReference>
<dbReference type="GO" id="GO:0016491">
    <property type="term" value="F:oxidoreductase activity"/>
    <property type="evidence" value="ECO:0007669"/>
    <property type="project" value="UniProtKB-KW"/>
</dbReference>
<evidence type="ECO:0000256" key="3">
    <source>
        <dbReference type="ARBA" id="ARBA00023002"/>
    </source>
</evidence>
<evidence type="ECO:0000256" key="1">
    <source>
        <dbReference type="ARBA" id="ARBA00022714"/>
    </source>
</evidence>
<dbReference type="InterPro" id="IPR036922">
    <property type="entry name" value="Rieske_2Fe-2S_sf"/>
</dbReference>
<comment type="caution">
    <text evidence="7">The sequence shown here is derived from an EMBL/GenBank/DDBJ whole genome shotgun (WGS) entry which is preliminary data.</text>
</comment>
<dbReference type="CDD" id="cd03469">
    <property type="entry name" value="Rieske_RO_Alpha_N"/>
    <property type="match status" value="1"/>
</dbReference>
<dbReference type="GO" id="GO:0051537">
    <property type="term" value="F:2 iron, 2 sulfur cluster binding"/>
    <property type="evidence" value="ECO:0007669"/>
    <property type="project" value="UniProtKB-KW"/>
</dbReference>
<evidence type="ECO:0000256" key="2">
    <source>
        <dbReference type="ARBA" id="ARBA00022723"/>
    </source>
</evidence>
<dbReference type="PANTHER" id="PTHR43756">
    <property type="entry name" value="CHOLINE MONOOXYGENASE, CHLOROPLASTIC"/>
    <property type="match status" value="1"/>
</dbReference>
<keyword evidence="5" id="KW-0411">Iron-sulfur</keyword>
<dbReference type="AlphaFoldDB" id="A0A9P7YVM2"/>
<keyword evidence="2" id="KW-0479">Metal-binding</keyword>
<evidence type="ECO:0000313" key="8">
    <source>
        <dbReference type="Proteomes" id="UP000887226"/>
    </source>
</evidence>
<proteinExistence type="predicted"/>
<dbReference type="OrthoDB" id="426882at2759"/>
<evidence type="ECO:0000313" key="7">
    <source>
        <dbReference type="EMBL" id="KAG9240517.1"/>
    </source>
</evidence>
<evidence type="ECO:0000256" key="4">
    <source>
        <dbReference type="ARBA" id="ARBA00023004"/>
    </source>
</evidence>
<dbReference type="InterPro" id="IPR001663">
    <property type="entry name" value="Rng_hydr_dOase-A"/>
</dbReference>
<evidence type="ECO:0000256" key="5">
    <source>
        <dbReference type="ARBA" id="ARBA00023014"/>
    </source>
</evidence>
<protein>
    <submittedName>
        <fullName evidence="7">Rieske [2Fe-2S] iron-sulfur domain-containing protein</fullName>
    </submittedName>
</protein>
<dbReference type="Proteomes" id="UP000887226">
    <property type="component" value="Unassembled WGS sequence"/>
</dbReference>
<dbReference type="PRINTS" id="PR00090">
    <property type="entry name" value="RNGDIOXGNASE"/>
</dbReference>
<keyword evidence="8" id="KW-1185">Reference proteome</keyword>
<keyword evidence="4" id="KW-0408">Iron</keyword>
<keyword evidence="1" id="KW-0001">2Fe-2S</keyword>
<dbReference type="SUPFAM" id="SSF50022">
    <property type="entry name" value="ISP domain"/>
    <property type="match status" value="1"/>
</dbReference>
<name>A0A9P7YVM2_9HELO</name>
<organism evidence="7 8">
    <name type="scientific">Calycina marina</name>
    <dbReference type="NCBI Taxonomy" id="1763456"/>
    <lineage>
        <taxon>Eukaryota</taxon>
        <taxon>Fungi</taxon>
        <taxon>Dikarya</taxon>
        <taxon>Ascomycota</taxon>
        <taxon>Pezizomycotina</taxon>
        <taxon>Leotiomycetes</taxon>
        <taxon>Helotiales</taxon>
        <taxon>Pezizellaceae</taxon>
        <taxon>Calycina</taxon>
    </lineage>
</organism>